<dbReference type="GO" id="GO:0001708">
    <property type="term" value="P:cell fate specification"/>
    <property type="evidence" value="ECO:0007669"/>
    <property type="project" value="TreeGrafter"/>
</dbReference>
<keyword evidence="5" id="KW-1185">Reference proteome</keyword>
<proteinExistence type="predicted"/>
<dbReference type="InterPro" id="IPR009045">
    <property type="entry name" value="Zn_M74/Hedgehog-like"/>
</dbReference>
<dbReference type="Gene3D" id="3.30.1380.10">
    <property type="match status" value="1"/>
</dbReference>
<dbReference type="Pfam" id="PF01085">
    <property type="entry name" value="HH_signal"/>
    <property type="match status" value="1"/>
</dbReference>
<dbReference type="InterPro" id="IPR050387">
    <property type="entry name" value="Hedgehog_Signaling"/>
</dbReference>
<dbReference type="EMBL" id="JAODUO010000194">
    <property type="protein sequence ID" value="KAK2186644.1"/>
    <property type="molecule type" value="Genomic_DNA"/>
</dbReference>
<protein>
    <recommendedName>
        <fullName evidence="3">Hedgehog N-terminal signalling domain-containing protein</fullName>
    </recommendedName>
</protein>
<keyword evidence="1" id="KW-0812">Transmembrane</keyword>
<dbReference type="GO" id="GO:0005615">
    <property type="term" value="C:extracellular space"/>
    <property type="evidence" value="ECO:0007669"/>
    <property type="project" value="TreeGrafter"/>
</dbReference>
<dbReference type="PANTHER" id="PTHR11889:SF31">
    <property type="entry name" value="PROTEIN HEDGEHOG"/>
    <property type="match status" value="1"/>
</dbReference>
<accession>A0AAD9P1T0</accession>
<dbReference type="GO" id="GO:0007224">
    <property type="term" value="P:smoothened signaling pathway"/>
    <property type="evidence" value="ECO:0007669"/>
    <property type="project" value="TreeGrafter"/>
</dbReference>
<feature type="signal peptide" evidence="2">
    <location>
        <begin position="1"/>
        <end position="28"/>
    </location>
</feature>
<feature type="domain" description="Hedgehog N-terminal signalling" evidence="3">
    <location>
        <begin position="29"/>
        <end position="106"/>
    </location>
</feature>
<evidence type="ECO:0000256" key="1">
    <source>
        <dbReference type="SAM" id="Phobius"/>
    </source>
</evidence>
<dbReference type="SUPFAM" id="SSF55166">
    <property type="entry name" value="Hedgehog/DD-peptidase"/>
    <property type="match status" value="1"/>
</dbReference>
<dbReference type="PROSITE" id="PS51257">
    <property type="entry name" value="PROKAR_LIPOPROTEIN"/>
    <property type="match status" value="1"/>
</dbReference>
<reference evidence="4" key="1">
    <citation type="journal article" date="2023" name="Mol. Biol. Evol.">
        <title>Third-Generation Sequencing Reveals the Adaptive Role of the Epigenome in Three Deep-Sea Polychaetes.</title>
        <authorList>
            <person name="Perez M."/>
            <person name="Aroh O."/>
            <person name="Sun Y."/>
            <person name="Lan Y."/>
            <person name="Juniper S.K."/>
            <person name="Young C.R."/>
            <person name="Angers B."/>
            <person name="Qian P.Y."/>
        </authorList>
    </citation>
    <scope>NUCLEOTIDE SEQUENCE</scope>
    <source>
        <strain evidence="4">R07B-5</strain>
    </source>
</reference>
<evidence type="ECO:0000259" key="3">
    <source>
        <dbReference type="Pfam" id="PF01085"/>
    </source>
</evidence>
<evidence type="ECO:0000313" key="5">
    <source>
        <dbReference type="Proteomes" id="UP001209878"/>
    </source>
</evidence>
<dbReference type="GO" id="GO:0010468">
    <property type="term" value="P:regulation of gene expression"/>
    <property type="evidence" value="ECO:0007669"/>
    <property type="project" value="TreeGrafter"/>
</dbReference>
<evidence type="ECO:0000256" key="2">
    <source>
        <dbReference type="SAM" id="SignalP"/>
    </source>
</evidence>
<feature type="chain" id="PRO_5042061916" description="Hedgehog N-terminal signalling domain-containing protein" evidence="2">
    <location>
        <begin position="29"/>
        <end position="144"/>
    </location>
</feature>
<dbReference type="GO" id="GO:0005509">
    <property type="term" value="F:calcium ion binding"/>
    <property type="evidence" value="ECO:0007669"/>
    <property type="project" value="TreeGrafter"/>
</dbReference>
<dbReference type="InterPro" id="IPR000320">
    <property type="entry name" value="Hedgehog_signalling_dom"/>
</dbReference>
<sequence>MVRPTGWVRRLATVHVVVFLLLTTLASGCGPGRGGGRRRGSRKTTPLVFKQHVPNVSENTLGASGLCEGRISRDDPRFKELVVNYSPDIVFKDEEGTGADRLMTQVRRLYRYHASVCVCVYLCVRLCAYLCICVCICVSASRCV</sequence>
<dbReference type="AlphaFoldDB" id="A0AAD9P1T0"/>
<gene>
    <name evidence="4" type="ORF">NP493_194g08000</name>
</gene>
<keyword evidence="1" id="KW-1133">Transmembrane helix</keyword>
<dbReference type="PANTHER" id="PTHR11889">
    <property type="entry name" value="HEDGEHOG"/>
    <property type="match status" value="1"/>
</dbReference>
<name>A0AAD9P1T0_RIDPI</name>
<dbReference type="GO" id="GO:0007267">
    <property type="term" value="P:cell-cell signaling"/>
    <property type="evidence" value="ECO:0007669"/>
    <property type="project" value="InterPro"/>
</dbReference>
<evidence type="ECO:0000313" key="4">
    <source>
        <dbReference type="EMBL" id="KAK2186644.1"/>
    </source>
</evidence>
<dbReference type="Proteomes" id="UP001209878">
    <property type="component" value="Unassembled WGS sequence"/>
</dbReference>
<comment type="caution">
    <text evidence="4">The sequence shown here is derived from an EMBL/GenBank/DDBJ whole genome shotgun (WGS) entry which is preliminary data.</text>
</comment>
<keyword evidence="1" id="KW-0472">Membrane</keyword>
<dbReference type="GO" id="GO:0005113">
    <property type="term" value="F:patched binding"/>
    <property type="evidence" value="ECO:0007669"/>
    <property type="project" value="TreeGrafter"/>
</dbReference>
<keyword evidence="2" id="KW-0732">Signal</keyword>
<feature type="transmembrane region" description="Helical" evidence="1">
    <location>
        <begin position="112"/>
        <end position="138"/>
    </location>
</feature>
<organism evidence="4 5">
    <name type="scientific">Ridgeia piscesae</name>
    <name type="common">Tubeworm</name>
    <dbReference type="NCBI Taxonomy" id="27915"/>
    <lineage>
        <taxon>Eukaryota</taxon>
        <taxon>Metazoa</taxon>
        <taxon>Spiralia</taxon>
        <taxon>Lophotrochozoa</taxon>
        <taxon>Annelida</taxon>
        <taxon>Polychaeta</taxon>
        <taxon>Sedentaria</taxon>
        <taxon>Canalipalpata</taxon>
        <taxon>Sabellida</taxon>
        <taxon>Siboglinidae</taxon>
        <taxon>Ridgeia</taxon>
    </lineage>
</organism>